<keyword evidence="4" id="KW-0233">DNA recombination</keyword>
<feature type="domain" description="Core-binding (CB)" evidence="8">
    <location>
        <begin position="71"/>
        <end position="152"/>
    </location>
</feature>
<proteinExistence type="inferred from homology"/>
<evidence type="ECO:0000259" key="8">
    <source>
        <dbReference type="PROSITE" id="PS51900"/>
    </source>
</evidence>
<dbReference type="EMBL" id="BAABKG010000005">
    <property type="protein sequence ID" value="GAA5154651.1"/>
    <property type="molecule type" value="Genomic_DNA"/>
</dbReference>
<dbReference type="InterPro" id="IPR050090">
    <property type="entry name" value="Tyrosine_recombinase_XerCD"/>
</dbReference>
<evidence type="ECO:0000256" key="2">
    <source>
        <dbReference type="ARBA" id="ARBA00022908"/>
    </source>
</evidence>
<feature type="domain" description="Tyr recombinase" evidence="7">
    <location>
        <begin position="175"/>
        <end position="369"/>
    </location>
</feature>
<evidence type="ECO:0000313" key="9">
    <source>
        <dbReference type="EMBL" id="GAA5154651.1"/>
    </source>
</evidence>
<dbReference type="Pfam" id="PF14659">
    <property type="entry name" value="Phage_int_SAM_3"/>
    <property type="match status" value="1"/>
</dbReference>
<evidence type="ECO:0008006" key="11">
    <source>
        <dbReference type="Google" id="ProtNLM"/>
    </source>
</evidence>
<evidence type="ECO:0000313" key="10">
    <source>
        <dbReference type="Proteomes" id="UP001500221"/>
    </source>
</evidence>
<dbReference type="InterPro" id="IPR004107">
    <property type="entry name" value="Integrase_SAM-like_N"/>
</dbReference>
<dbReference type="Pfam" id="PF00589">
    <property type="entry name" value="Phage_integrase"/>
    <property type="match status" value="1"/>
</dbReference>
<dbReference type="InterPro" id="IPR013762">
    <property type="entry name" value="Integrase-like_cat_sf"/>
</dbReference>
<comment type="similarity">
    <text evidence="1">Belongs to the 'phage' integrase family.</text>
</comment>
<evidence type="ECO:0000256" key="6">
    <source>
        <dbReference type="SAM" id="MobiDB-lite"/>
    </source>
</evidence>
<dbReference type="Gene3D" id="1.10.443.10">
    <property type="entry name" value="Intergrase catalytic core"/>
    <property type="match status" value="1"/>
</dbReference>
<reference evidence="10" key="1">
    <citation type="journal article" date="2019" name="Int. J. Syst. Evol. Microbiol.">
        <title>The Global Catalogue of Microorganisms (GCM) 10K type strain sequencing project: providing services to taxonomists for standard genome sequencing and annotation.</title>
        <authorList>
            <consortium name="The Broad Institute Genomics Platform"/>
            <consortium name="The Broad Institute Genome Sequencing Center for Infectious Disease"/>
            <person name="Wu L."/>
            <person name="Ma J."/>
        </authorList>
    </citation>
    <scope>NUCLEOTIDE SEQUENCE [LARGE SCALE GENOMIC DNA]</scope>
    <source>
        <strain evidence="10">JCM 18459</strain>
    </source>
</reference>
<keyword evidence="3 5" id="KW-0238">DNA-binding</keyword>
<dbReference type="PROSITE" id="PS51900">
    <property type="entry name" value="CB"/>
    <property type="match status" value="1"/>
</dbReference>
<keyword evidence="2" id="KW-0229">DNA integration</keyword>
<organism evidence="9 10">
    <name type="scientific">Nocardioides marinquilinus</name>
    <dbReference type="NCBI Taxonomy" id="1210400"/>
    <lineage>
        <taxon>Bacteria</taxon>
        <taxon>Bacillati</taxon>
        <taxon>Actinomycetota</taxon>
        <taxon>Actinomycetes</taxon>
        <taxon>Propionibacteriales</taxon>
        <taxon>Nocardioidaceae</taxon>
        <taxon>Nocardioides</taxon>
    </lineage>
</organism>
<feature type="region of interest" description="Disordered" evidence="6">
    <location>
        <begin position="395"/>
        <end position="415"/>
    </location>
</feature>
<protein>
    <recommendedName>
        <fullName evidence="11">Site-specific integrase</fullName>
    </recommendedName>
</protein>
<dbReference type="InterPro" id="IPR002104">
    <property type="entry name" value="Integrase_catalytic"/>
</dbReference>
<evidence type="ECO:0000256" key="5">
    <source>
        <dbReference type="PROSITE-ProRule" id="PRU01248"/>
    </source>
</evidence>
<evidence type="ECO:0000259" key="7">
    <source>
        <dbReference type="PROSITE" id="PS51898"/>
    </source>
</evidence>
<comment type="caution">
    <text evidence="9">The sequence shown here is derived from an EMBL/GenBank/DDBJ whole genome shotgun (WGS) entry which is preliminary data.</text>
</comment>
<evidence type="ECO:0000256" key="3">
    <source>
        <dbReference type="ARBA" id="ARBA00023125"/>
    </source>
</evidence>
<feature type="compositionally biased region" description="Basic and acidic residues" evidence="6">
    <location>
        <begin position="405"/>
        <end position="415"/>
    </location>
</feature>
<dbReference type="PANTHER" id="PTHR30349:SF41">
    <property type="entry name" value="INTEGRASE_RECOMBINASE PROTEIN MJ0367-RELATED"/>
    <property type="match status" value="1"/>
</dbReference>
<gene>
    <name evidence="9" type="ORF">GCM10023340_38560</name>
</gene>
<dbReference type="Gene3D" id="1.10.150.130">
    <property type="match status" value="1"/>
</dbReference>
<dbReference type="PANTHER" id="PTHR30349">
    <property type="entry name" value="PHAGE INTEGRASE-RELATED"/>
    <property type="match status" value="1"/>
</dbReference>
<sequence length="415" mass="45630">MASVRERRSNGGKTVRYAVLFRVGSKQQSKTFDAAPGRHPDKHAQAFKALVEQFGGTKALALLEADAASSITLDELAEQFLAWKAGDVTPRTLTDYRRDYERWIKPRLGTRPCASIDEIDVQRFVDDIARELEPKSVADRHMLLHSMFKFGVAKTRRLVDYNPCTETSLPKRKKRTAKGATLAEYLALQEAARRVEPDAADLMLFIAATGWRWSEAAALAVRDVADDEVMRASVTRVFRRDGSYALVIAEGEAKSQAGLRSNKVPPTAAAVVRRRIVGKGPDDLVFTNSVGRQWYQQNFLSRTWRRIEAETGLDRHLTPHALRHLHVALLDRAGATPAQMQRRVGHSDIGTTLNVYGGMIEDIPDAVLDSLDALLDPAAAGAVVSGAVVVQQPAASLPPSAPRLDQLDGHAELEG</sequence>
<dbReference type="Proteomes" id="UP001500221">
    <property type="component" value="Unassembled WGS sequence"/>
</dbReference>
<keyword evidence="10" id="KW-1185">Reference proteome</keyword>
<evidence type="ECO:0000256" key="4">
    <source>
        <dbReference type="ARBA" id="ARBA00023172"/>
    </source>
</evidence>
<dbReference type="InterPro" id="IPR010998">
    <property type="entry name" value="Integrase_recombinase_N"/>
</dbReference>
<dbReference type="PROSITE" id="PS51898">
    <property type="entry name" value="TYR_RECOMBINASE"/>
    <property type="match status" value="1"/>
</dbReference>
<dbReference type="InterPro" id="IPR044068">
    <property type="entry name" value="CB"/>
</dbReference>
<dbReference type="InterPro" id="IPR011010">
    <property type="entry name" value="DNA_brk_join_enz"/>
</dbReference>
<accession>A0ABP9PZD8</accession>
<name>A0ABP9PZD8_9ACTN</name>
<evidence type="ECO:0000256" key="1">
    <source>
        <dbReference type="ARBA" id="ARBA00008857"/>
    </source>
</evidence>
<dbReference type="SUPFAM" id="SSF56349">
    <property type="entry name" value="DNA breaking-rejoining enzymes"/>
    <property type="match status" value="1"/>
</dbReference>